<sequence>DVQMDLNITISLSNRNDKLENNIDESYTNLIATEIVRLCEK</sequence>
<feature type="non-terminal residue" evidence="1">
    <location>
        <position position="41"/>
    </location>
</feature>
<reference evidence="1" key="1">
    <citation type="submission" date="2021-06" db="EMBL/GenBank/DDBJ databases">
        <authorList>
            <person name="Kallberg Y."/>
            <person name="Tangrot J."/>
            <person name="Rosling A."/>
        </authorList>
    </citation>
    <scope>NUCLEOTIDE SEQUENCE</scope>
    <source>
        <strain evidence="1">MA461A</strain>
    </source>
</reference>
<keyword evidence="2" id="KW-1185">Reference proteome</keyword>
<dbReference type="Proteomes" id="UP000789920">
    <property type="component" value="Unassembled WGS sequence"/>
</dbReference>
<accession>A0ACA9RTQ4</accession>
<evidence type="ECO:0000313" key="1">
    <source>
        <dbReference type="EMBL" id="CAG8808698.1"/>
    </source>
</evidence>
<protein>
    <submittedName>
        <fullName evidence="1">26129_t:CDS:1</fullName>
    </submittedName>
</protein>
<dbReference type="EMBL" id="CAJVQC010069162">
    <property type="protein sequence ID" value="CAG8808698.1"/>
    <property type="molecule type" value="Genomic_DNA"/>
</dbReference>
<feature type="non-terminal residue" evidence="1">
    <location>
        <position position="1"/>
    </location>
</feature>
<comment type="caution">
    <text evidence="1">The sequence shown here is derived from an EMBL/GenBank/DDBJ whole genome shotgun (WGS) entry which is preliminary data.</text>
</comment>
<proteinExistence type="predicted"/>
<gene>
    <name evidence="1" type="ORF">RPERSI_LOCUS22688</name>
</gene>
<organism evidence="1 2">
    <name type="scientific">Racocetra persica</name>
    <dbReference type="NCBI Taxonomy" id="160502"/>
    <lineage>
        <taxon>Eukaryota</taxon>
        <taxon>Fungi</taxon>
        <taxon>Fungi incertae sedis</taxon>
        <taxon>Mucoromycota</taxon>
        <taxon>Glomeromycotina</taxon>
        <taxon>Glomeromycetes</taxon>
        <taxon>Diversisporales</taxon>
        <taxon>Gigasporaceae</taxon>
        <taxon>Racocetra</taxon>
    </lineage>
</organism>
<evidence type="ECO:0000313" key="2">
    <source>
        <dbReference type="Proteomes" id="UP000789920"/>
    </source>
</evidence>
<name>A0ACA9RTQ4_9GLOM</name>